<evidence type="ECO:0000259" key="2">
    <source>
        <dbReference type="PROSITE" id="PS51736"/>
    </source>
</evidence>
<dbReference type="Pfam" id="PF13408">
    <property type="entry name" value="Zn_ribbon_recom"/>
    <property type="match status" value="1"/>
</dbReference>
<name>A0ABQ1JFL3_9PROT</name>
<dbReference type="EMBL" id="BMKF01000001">
    <property type="protein sequence ID" value="GGB65156.1"/>
    <property type="molecule type" value="Genomic_DNA"/>
</dbReference>
<evidence type="ECO:0000256" key="1">
    <source>
        <dbReference type="SAM" id="Coils"/>
    </source>
</evidence>
<dbReference type="PANTHER" id="PTHR30461:SF23">
    <property type="entry name" value="DNA RECOMBINASE-RELATED"/>
    <property type="match status" value="1"/>
</dbReference>
<accession>A0ABQ1JFL3</accession>
<dbReference type="Pfam" id="PF00239">
    <property type="entry name" value="Resolvase"/>
    <property type="match status" value="1"/>
</dbReference>
<comment type="caution">
    <text evidence="4">The sequence shown here is derived from an EMBL/GenBank/DDBJ whole genome shotgun (WGS) entry which is preliminary data.</text>
</comment>
<dbReference type="PANTHER" id="PTHR30461">
    <property type="entry name" value="DNA-INVERTASE FROM LAMBDOID PROPHAGE"/>
    <property type="match status" value="1"/>
</dbReference>
<dbReference type="RefSeq" id="WP_370374008.1">
    <property type="nucleotide sequence ID" value="NZ_BMKF01000001.1"/>
</dbReference>
<dbReference type="SUPFAM" id="SSF53041">
    <property type="entry name" value="Resolvase-like"/>
    <property type="match status" value="1"/>
</dbReference>
<dbReference type="Gene3D" id="3.90.1750.20">
    <property type="entry name" value="Putative Large Serine Recombinase, Chain B, Domain 2"/>
    <property type="match status" value="1"/>
</dbReference>
<keyword evidence="5" id="KW-1185">Reference proteome</keyword>
<proteinExistence type="predicted"/>
<dbReference type="InterPro" id="IPR038109">
    <property type="entry name" value="DNA_bind_recomb_sf"/>
</dbReference>
<gene>
    <name evidence="4" type="ORF">GCM10011503_12470</name>
</gene>
<feature type="coiled-coil region" evidence="1">
    <location>
        <begin position="390"/>
        <end position="444"/>
    </location>
</feature>
<dbReference type="PROSITE" id="PS51736">
    <property type="entry name" value="RECOMBINASES_3"/>
    <property type="match status" value="1"/>
</dbReference>
<evidence type="ECO:0000259" key="3">
    <source>
        <dbReference type="PROSITE" id="PS51737"/>
    </source>
</evidence>
<dbReference type="Proteomes" id="UP000628854">
    <property type="component" value="Unassembled WGS sequence"/>
</dbReference>
<dbReference type="Pfam" id="PF07508">
    <property type="entry name" value="Recombinase"/>
    <property type="match status" value="1"/>
</dbReference>
<dbReference type="InterPro" id="IPR006119">
    <property type="entry name" value="Resolv_N"/>
</dbReference>
<dbReference type="InterPro" id="IPR011109">
    <property type="entry name" value="DNA_bind_recombinase_dom"/>
</dbReference>
<dbReference type="InterPro" id="IPR025827">
    <property type="entry name" value="Zn_ribbon_recom_dom"/>
</dbReference>
<keyword evidence="1" id="KW-0175">Coiled coil</keyword>
<dbReference type="CDD" id="cd00338">
    <property type="entry name" value="Ser_Recombinase"/>
    <property type="match status" value="1"/>
</dbReference>
<dbReference type="Gene3D" id="3.40.50.1390">
    <property type="entry name" value="Resolvase, N-terminal catalytic domain"/>
    <property type="match status" value="1"/>
</dbReference>
<dbReference type="InterPro" id="IPR036162">
    <property type="entry name" value="Resolvase-like_N_sf"/>
</dbReference>
<dbReference type="SMART" id="SM00857">
    <property type="entry name" value="Resolvase"/>
    <property type="match status" value="1"/>
</dbReference>
<reference evidence="5" key="1">
    <citation type="journal article" date="2019" name="Int. J. Syst. Evol. Microbiol.">
        <title>The Global Catalogue of Microorganisms (GCM) 10K type strain sequencing project: providing services to taxonomists for standard genome sequencing and annotation.</title>
        <authorList>
            <consortium name="The Broad Institute Genomics Platform"/>
            <consortium name="The Broad Institute Genome Sequencing Center for Infectious Disease"/>
            <person name="Wu L."/>
            <person name="Ma J."/>
        </authorList>
    </citation>
    <scope>NUCLEOTIDE SEQUENCE [LARGE SCALE GENOMIC DNA]</scope>
    <source>
        <strain evidence="5">CGMCC 1.15928</strain>
    </source>
</reference>
<organism evidence="4 5">
    <name type="scientific">Henriciella pelagia</name>
    <dbReference type="NCBI Taxonomy" id="1977912"/>
    <lineage>
        <taxon>Bacteria</taxon>
        <taxon>Pseudomonadati</taxon>
        <taxon>Pseudomonadota</taxon>
        <taxon>Alphaproteobacteria</taxon>
        <taxon>Hyphomonadales</taxon>
        <taxon>Hyphomonadaceae</taxon>
        <taxon>Henriciella</taxon>
    </lineage>
</organism>
<evidence type="ECO:0000313" key="4">
    <source>
        <dbReference type="EMBL" id="GGB65156.1"/>
    </source>
</evidence>
<sequence length="549" mass="61623">MSKVAIYARFSSDLQRDASIEDQIRECQARAAREGWTIVQCYTDHAISGASMNRPRIQALLRDAQEKKFDIVLAEALDRLSRDQGDTAHLHRQMKFLGIRIATLAEGDVGILDIGFKGVMNQLYLDDMKEKVRRGQRGRVEAGKITAGLAYGYSVVKKFGPDGKPVAGEREIIPSEAAIVRRIFQEYALGKSPRAIAVDLNRENIPSPRGGKWHPSTIANSQRRGLGIINCDLYRGKIIWNRTTELREPGTNRRIPRLNDESKLVTADAEHLRIVPDKLWQAVKEKQERTAKGARTFRDAKRPKYLLSGLLKCGECGGGFNKANHGRYACSSRRNAKSCENHLAIHQDDLEEAVIGGLRARLLTDELLQVFCEEYTRHINKLSMAKNARVNQLRTELNKLHKAKERYLTAIENGVPAEEVRDKIIAARDRREEIEKQLELTEETPVLLHPKMGDHYKSQIDRLVKSLNDESCNLEAQEILRSLIDKVVLTPNSARDELVIDLHGDLAGILAVAESRQDTSRRAAKTGTGRSPVLLVVGPEGLEPPTRPL</sequence>
<evidence type="ECO:0000313" key="5">
    <source>
        <dbReference type="Proteomes" id="UP000628854"/>
    </source>
</evidence>
<feature type="domain" description="Resolvase/invertase-type recombinase catalytic" evidence="2">
    <location>
        <begin position="3"/>
        <end position="151"/>
    </location>
</feature>
<protein>
    <submittedName>
        <fullName evidence="4">Resolvase</fullName>
    </submittedName>
</protein>
<dbReference type="InterPro" id="IPR050639">
    <property type="entry name" value="SSR_resolvase"/>
</dbReference>
<dbReference type="PROSITE" id="PS51737">
    <property type="entry name" value="RECOMBINASE_DNA_BIND"/>
    <property type="match status" value="1"/>
</dbReference>
<feature type="domain" description="Recombinase" evidence="3">
    <location>
        <begin position="150"/>
        <end position="293"/>
    </location>
</feature>